<gene>
    <name evidence="1" type="ORF">EL26_16330</name>
</gene>
<dbReference type="OrthoDB" id="2905737at2"/>
<accession>A0A074M8A9</accession>
<organism evidence="1 2">
    <name type="scientific">Tumebacillus flagellatus</name>
    <dbReference type="NCBI Taxonomy" id="1157490"/>
    <lineage>
        <taxon>Bacteria</taxon>
        <taxon>Bacillati</taxon>
        <taxon>Bacillota</taxon>
        <taxon>Bacilli</taxon>
        <taxon>Bacillales</taxon>
        <taxon>Alicyclobacillaceae</taxon>
        <taxon>Tumebacillus</taxon>
    </lineage>
</organism>
<dbReference type="Proteomes" id="UP000027931">
    <property type="component" value="Unassembled WGS sequence"/>
</dbReference>
<evidence type="ECO:0000313" key="2">
    <source>
        <dbReference type="Proteomes" id="UP000027931"/>
    </source>
</evidence>
<name>A0A074M8A9_9BACL</name>
<dbReference type="RefSeq" id="WP_038090837.1">
    <property type="nucleotide sequence ID" value="NZ_JMIR01000025.1"/>
</dbReference>
<proteinExistence type="predicted"/>
<dbReference type="EMBL" id="JMIR01000025">
    <property type="protein sequence ID" value="KEO82217.1"/>
    <property type="molecule type" value="Genomic_DNA"/>
</dbReference>
<dbReference type="eggNOG" id="ENOG5033F4X">
    <property type="taxonomic scope" value="Bacteria"/>
</dbReference>
<reference evidence="1 2" key="1">
    <citation type="journal article" date="2013" name="Int. J. Syst. Evol. Microbiol.">
        <title>Tumebacillus flagellatus sp. nov., an alpha-amylase/pullulanase-producing bacterium isolated from cassava wastewater.</title>
        <authorList>
            <person name="Wang Q."/>
            <person name="Xie N."/>
            <person name="Qin Y."/>
            <person name="Shen N."/>
            <person name="Zhu J."/>
            <person name="Mi H."/>
            <person name="Huang R."/>
        </authorList>
    </citation>
    <scope>NUCLEOTIDE SEQUENCE [LARGE SCALE GENOMIC DNA]</scope>
    <source>
        <strain evidence="1 2">GST4</strain>
    </source>
</reference>
<dbReference type="AlphaFoldDB" id="A0A074M8A9"/>
<protein>
    <submittedName>
        <fullName evidence="1">Uncharacterized protein</fullName>
    </submittedName>
</protein>
<sequence>MSGEIKSHLDEAFKHLNEALNLSIQSVKQDKSLEKPIASQWETFLGGFFRNLKTKGKEHKLNLLSIVSFTKMLKG</sequence>
<evidence type="ECO:0000313" key="1">
    <source>
        <dbReference type="EMBL" id="KEO82217.1"/>
    </source>
</evidence>
<comment type="caution">
    <text evidence="1">The sequence shown here is derived from an EMBL/GenBank/DDBJ whole genome shotgun (WGS) entry which is preliminary data.</text>
</comment>
<keyword evidence="2" id="KW-1185">Reference proteome</keyword>
<dbReference type="STRING" id="1157490.EL26_16330"/>